<proteinExistence type="predicted"/>
<dbReference type="Proteomes" id="UP000327478">
    <property type="component" value="Chromosome"/>
</dbReference>
<organism evidence="2 5">
    <name type="scientific">Acinetobacter wanghuae</name>
    <dbReference type="NCBI Taxonomy" id="2662362"/>
    <lineage>
        <taxon>Bacteria</taxon>
        <taxon>Pseudomonadati</taxon>
        <taxon>Pseudomonadota</taxon>
        <taxon>Gammaproteobacteria</taxon>
        <taxon>Moraxellales</taxon>
        <taxon>Moraxellaceae</taxon>
        <taxon>Acinetobacter</taxon>
    </lineage>
</organism>
<sequence length="246" mass="26801">MKFKLKALALAAVASASPLTFADEVASEHSFSGNIGLLSSYNLRGNTALPENDKLTIQGGLDYSHASGLYAGWWTSTLDGDDAYPGQSNAMEHDFYVGYNGSFNDDLGFTVGTTYYYYYDINTSDANGFELLLGLNYKDFGVTAQTLLEDTIWGNAGDTYFKATYSYPLPNDFSLDTALGLHTYEKNGDFVKGSTESFSFRHFDVGVSKALGDTGLTASFNYILGGNGRFDEDFKNKAVLGLAYSF</sequence>
<name>A0A5Q0P5Z5_9GAMM</name>
<evidence type="ECO:0000313" key="3">
    <source>
        <dbReference type="EMBL" id="QGA12093.1"/>
    </source>
</evidence>
<evidence type="ECO:0000313" key="2">
    <source>
        <dbReference type="EMBL" id="MQW92322.1"/>
    </source>
</evidence>
<accession>A0A5Q0P5Z5</accession>
<reference evidence="4 5" key="1">
    <citation type="submission" date="2019-10" db="EMBL/GenBank/DDBJ databases">
        <authorList>
            <person name="Dong K."/>
        </authorList>
    </citation>
    <scope>NUCLEOTIDE SEQUENCE [LARGE SCALE GENOMIC DNA]</scope>
    <source>
        <strain evidence="4">dk386</strain>
        <strain evidence="3">Dk386</strain>
        <strain evidence="2">Dk771</strain>
        <strain evidence="5">dk771</strain>
    </source>
</reference>
<dbReference type="EMBL" id="CP045650">
    <property type="protein sequence ID" value="QGA12093.1"/>
    <property type="molecule type" value="Genomic_DNA"/>
</dbReference>
<evidence type="ECO:0008006" key="6">
    <source>
        <dbReference type="Google" id="ProtNLM"/>
    </source>
</evidence>
<dbReference type="Proteomes" id="UP000480556">
    <property type="component" value="Unassembled WGS sequence"/>
</dbReference>
<protein>
    <recommendedName>
        <fullName evidence="6">Porin</fullName>
    </recommendedName>
</protein>
<dbReference type="EMBL" id="WITK01000012">
    <property type="protein sequence ID" value="MQW92322.1"/>
    <property type="molecule type" value="Genomic_DNA"/>
</dbReference>
<dbReference type="Pfam" id="PF09694">
    <property type="entry name" value="Gcw_chp"/>
    <property type="match status" value="1"/>
</dbReference>
<evidence type="ECO:0000313" key="4">
    <source>
        <dbReference type="Proteomes" id="UP000327478"/>
    </source>
</evidence>
<evidence type="ECO:0000256" key="1">
    <source>
        <dbReference type="SAM" id="SignalP"/>
    </source>
</evidence>
<keyword evidence="1" id="KW-0732">Signal</keyword>
<dbReference type="NCBIfam" id="TIGR02001">
    <property type="entry name" value="gcw_chp"/>
    <property type="match status" value="1"/>
</dbReference>
<dbReference type="AlphaFoldDB" id="A0A5Q0P5Z5"/>
<feature type="chain" id="PRO_5044623705" description="Porin" evidence="1">
    <location>
        <begin position="23"/>
        <end position="246"/>
    </location>
</feature>
<feature type="signal peptide" evidence="1">
    <location>
        <begin position="1"/>
        <end position="22"/>
    </location>
</feature>
<dbReference type="RefSeq" id="WP_153373000.1">
    <property type="nucleotide sequence ID" value="NZ_CP045650.1"/>
</dbReference>
<evidence type="ECO:0000313" key="5">
    <source>
        <dbReference type="Proteomes" id="UP000480556"/>
    </source>
</evidence>
<dbReference type="InterPro" id="IPR010239">
    <property type="entry name" value="CHP02001"/>
</dbReference>
<gene>
    <name evidence="3" type="ORF">GFH30_12280</name>
    <name evidence="2" type="ORF">GHJ48_07945</name>
</gene>
<keyword evidence="4" id="KW-1185">Reference proteome</keyword>